<protein>
    <submittedName>
        <fullName evidence="2">MarR family transcriptional regulator</fullName>
    </submittedName>
</protein>
<dbReference type="STRING" id="74969.FAD_0664"/>
<dbReference type="Proteomes" id="UP000546917">
    <property type="component" value="Unassembled WGS sequence"/>
</dbReference>
<evidence type="ECO:0000313" key="3">
    <source>
        <dbReference type="Proteomes" id="UP000192050"/>
    </source>
</evidence>
<dbReference type="SUPFAM" id="SSF46785">
    <property type="entry name" value="Winged helix' DNA-binding domain"/>
    <property type="match status" value="1"/>
</dbReference>
<accession>A0A1V0N344</accession>
<dbReference type="AlphaFoldDB" id="A0A1V0N344"/>
<sequence>MRIFNPGPEYSQIISYLLTGKSAREIGRIMGYKSGGTVSKKIKRLINHGYLINHTGPDNRFYSITLKGYSIIGNKREDNSPTQSGKVEALTENSDKFYRLHALQIKYWLKTPLPAENIHIISFKDHPTHLRNLRNHSDLIVEFKDFNVTVSTRAIKFTNLEVRMPYKEVNDPQILLTKAMALIEPEVEHIESLLSKHIPGLKLQRLANNVLDAVVTRGEIAIENDELAINVGKIQKDTGEKLRIYDPDDGKISEIVDFSKGPAEFESVHPKKLIENLEIYKQFLDDLNSGKFYDRINKIVEVQEKTMQIQEKQEEIQKNAFSQFDERINEHLNLVNNLATQFFHALDELKNYMMR</sequence>
<dbReference type="EMBL" id="CP015363">
    <property type="protein sequence ID" value="ARD84573.1"/>
    <property type="molecule type" value="Genomic_DNA"/>
</dbReference>
<proteinExistence type="predicted"/>
<keyword evidence="3" id="KW-1185">Reference proteome</keyword>
<dbReference type="EMBL" id="JABGBP010000281">
    <property type="protein sequence ID" value="NOL60697.1"/>
    <property type="molecule type" value="Genomic_DNA"/>
</dbReference>
<reference evidence="2 4" key="2">
    <citation type="submission" date="2020-05" db="EMBL/GenBank/DDBJ databases">
        <authorList>
            <person name="Zhang R."/>
        </authorList>
    </citation>
    <scope>NUCLEOTIDE SEQUENCE [LARGE SCALE GENOMIC DNA]</scope>
    <source>
        <strain evidence="2 4">DSM 28986</strain>
    </source>
</reference>
<name>A0A1V0N344_9ARCH</name>
<organism evidence="1 3">
    <name type="scientific">Ferroplasma acidiphilum</name>
    <dbReference type="NCBI Taxonomy" id="74969"/>
    <lineage>
        <taxon>Archaea</taxon>
        <taxon>Methanobacteriati</taxon>
        <taxon>Thermoplasmatota</taxon>
        <taxon>Thermoplasmata</taxon>
        <taxon>Thermoplasmatales</taxon>
        <taxon>Ferroplasmaceae</taxon>
        <taxon>Ferroplasma</taxon>
    </lineage>
</organism>
<dbReference type="GeneID" id="31676166"/>
<evidence type="ECO:0000313" key="4">
    <source>
        <dbReference type="Proteomes" id="UP000546917"/>
    </source>
</evidence>
<dbReference type="Proteomes" id="UP000192050">
    <property type="component" value="Chromosome"/>
</dbReference>
<dbReference type="KEGG" id="fai:FAD_0664"/>
<dbReference type="RefSeq" id="WP_081141769.1">
    <property type="nucleotide sequence ID" value="NZ_CP015363.1"/>
</dbReference>
<dbReference type="InterPro" id="IPR036390">
    <property type="entry name" value="WH_DNA-bd_sf"/>
</dbReference>
<evidence type="ECO:0000313" key="1">
    <source>
        <dbReference type="EMBL" id="ARD84573.1"/>
    </source>
</evidence>
<evidence type="ECO:0000313" key="2">
    <source>
        <dbReference type="EMBL" id="NOL60697.1"/>
    </source>
</evidence>
<reference evidence="1 3" key="1">
    <citation type="submission" date="2011-10" db="EMBL/GenBank/DDBJ databases">
        <title>Metabolic and evolutionary patterns in the extreme acidophile Ferroplasma acidiphilum.</title>
        <authorList>
            <person name="Golyshina O.V."/>
            <person name="Kozyavkin S.A."/>
            <person name="Tatusov R.L."/>
            <person name="Slesarev A.I."/>
            <person name="Golyshin P.N."/>
        </authorList>
    </citation>
    <scope>NUCLEOTIDE SEQUENCE [LARGE SCALE GENOMIC DNA]</scope>
    <source>
        <strain evidence="1">Berkeley</strain>
        <strain evidence="3">Y</strain>
    </source>
</reference>
<gene>
    <name evidence="1" type="ORF">FAD_0664</name>
    <name evidence="2" type="ORF">HLB00_07625</name>
</gene>